<keyword evidence="1" id="KW-0343">GTPase activation</keyword>
<dbReference type="SUPFAM" id="SSF47923">
    <property type="entry name" value="Ypt/Rab-GAP domain of gyp1p"/>
    <property type="match status" value="2"/>
</dbReference>
<dbReference type="InterPro" id="IPR000195">
    <property type="entry name" value="Rab-GAP-TBC_dom"/>
</dbReference>
<dbReference type="Gene3D" id="1.10.10.750">
    <property type="entry name" value="Ypt/Rab-GAP domain of gyp1p, domain 1"/>
    <property type="match status" value="1"/>
</dbReference>
<dbReference type="PROSITE" id="PS50086">
    <property type="entry name" value="TBC_RABGAP"/>
    <property type="match status" value="1"/>
</dbReference>
<evidence type="ECO:0000256" key="1">
    <source>
        <dbReference type="ARBA" id="ARBA00022468"/>
    </source>
</evidence>
<evidence type="ECO:0000313" key="4">
    <source>
        <dbReference type="WBParaSite" id="TREG1_92600.1"/>
    </source>
</evidence>
<proteinExistence type="predicted"/>
<dbReference type="Pfam" id="PF00566">
    <property type="entry name" value="RabGAP-TBC"/>
    <property type="match status" value="1"/>
</dbReference>
<dbReference type="WBParaSite" id="TREG1_92600.1">
    <property type="protein sequence ID" value="TREG1_92600.1"/>
    <property type="gene ID" value="TREG1_92600"/>
</dbReference>
<dbReference type="Proteomes" id="UP000050795">
    <property type="component" value="Unassembled WGS sequence"/>
</dbReference>
<accession>A0AA85KJZ4</accession>
<feature type="domain" description="Rab-GAP TBC" evidence="2">
    <location>
        <begin position="135"/>
        <end position="371"/>
    </location>
</feature>
<reference evidence="3" key="1">
    <citation type="submission" date="2022-06" db="EMBL/GenBank/DDBJ databases">
        <authorList>
            <person name="Berger JAMES D."/>
            <person name="Berger JAMES D."/>
        </authorList>
    </citation>
    <scope>NUCLEOTIDE SEQUENCE [LARGE SCALE GENOMIC DNA]</scope>
</reference>
<keyword evidence="3" id="KW-1185">Reference proteome</keyword>
<dbReference type="Gene3D" id="1.10.8.270">
    <property type="entry name" value="putative rabgap domain of human tbc1 domain family member 14 like domains"/>
    <property type="match status" value="1"/>
</dbReference>
<dbReference type="GO" id="GO:0005096">
    <property type="term" value="F:GTPase activator activity"/>
    <property type="evidence" value="ECO:0007669"/>
    <property type="project" value="UniProtKB-KW"/>
</dbReference>
<sequence>MSGKGSKGFALFQINSQDVWDADDREYQSIISPKVVQKTAEKVLELHRRESAIAEKRDDSLKNVESVEVKNPTVFPFEKFPKHAPGMGVRLRASPDDFPVAQQKLLDQGRIQRFRACINSSITDLAVLRQLSWSGVPEELRPTVWKLLCDYLPTSPDRRVTVLSDKRKQYSLFVSQYFHLRENPKHKPMFHQIQKDLTRMTLLYRRPEMVAMFERILFVWSMRHPGSGYVQGINDLLTPFFIVFLSEYTHVDIVYNMIDGKADLNTSGELSLQSDITSDQLTSVEADVFWCTSHLLDTIQDNYTFAQPGLQNNVKMLASLIERVDTKLYQHFIQNDVEFLQFAFRWMNNLLIRELPLRCIIRLWDTYMSENSGFSTFHVYVCAAFLLQFSNDLCRERDFQGIMVLLQHLPTFHWTDENINLVLAEAFRLHSLFNSAMHHLDFRRHSDLD</sequence>
<organism evidence="3 4">
    <name type="scientific">Trichobilharzia regenti</name>
    <name type="common">Nasal bird schistosome</name>
    <dbReference type="NCBI Taxonomy" id="157069"/>
    <lineage>
        <taxon>Eukaryota</taxon>
        <taxon>Metazoa</taxon>
        <taxon>Spiralia</taxon>
        <taxon>Lophotrochozoa</taxon>
        <taxon>Platyhelminthes</taxon>
        <taxon>Trematoda</taxon>
        <taxon>Digenea</taxon>
        <taxon>Strigeidida</taxon>
        <taxon>Schistosomatoidea</taxon>
        <taxon>Schistosomatidae</taxon>
        <taxon>Trichobilharzia</taxon>
    </lineage>
</organism>
<dbReference type="InterPro" id="IPR035969">
    <property type="entry name" value="Rab-GAP_TBC_sf"/>
</dbReference>
<protein>
    <recommendedName>
        <fullName evidence="2">Rab-GAP TBC domain-containing protein</fullName>
    </recommendedName>
</protein>
<name>A0AA85KJZ4_TRIRE</name>
<evidence type="ECO:0000259" key="2">
    <source>
        <dbReference type="PROSITE" id="PS50086"/>
    </source>
</evidence>
<evidence type="ECO:0000313" key="3">
    <source>
        <dbReference type="Proteomes" id="UP000050795"/>
    </source>
</evidence>
<reference evidence="4" key="2">
    <citation type="submission" date="2023-11" db="UniProtKB">
        <authorList>
            <consortium name="WormBaseParasite"/>
        </authorList>
    </citation>
    <scope>IDENTIFICATION</scope>
</reference>
<dbReference type="PANTHER" id="PTHR22957:SF26">
    <property type="entry name" value="LD44506P"/>
    <property type="match status" value="1"/>
</dbReference>
<dbReference type="PANTHER" id="PTHR22957">
    <property type="entry name" value="TBC1 DOMAIN FAMILY MEMBER GTPASE-ACTIVATING PROTEIN"/>
    <property type="match status" value="1"/>
</dbReference>
<dbReference type="FunFam" id="1.10.472.80:FF:000001">
    <property type="entry name" value="TBC1 domain family member 22B"/>
    <property type="match status" value="1"/>
</dbReference>
<dbReference type="AlphaFoldDB" id="A0AA85KJZ4"/>
<dbReference type="Gene3D" id="1.10.472.80">
    <property type="entry name" value="Ypt/Rab-GAP domain of gyp1p, domain 3"/>
    <property type="match status" value="1"/>
</dbReference>
<dbReference type="SMART" id="SM00164">
    <property type="entry name" value="TBC"/>
    <property type="match status" value="1"/>
</dbReference>